<dbReference type="RefSeq" id="XP_014681422.1">
    <property type="nucleotide sequence ID" value="XM_014825936.1"/>
</dbReference>
<evidence type="ECO:0000313" key="12">
    <source>
        <dbReference type="RefSeq" id="XP_014681422.1"/>
    </source>
</evidence>
<keyword evidence="5" id="KW-0560">Oxidoreductase</keyword>
<evidence type="ECO:0000256" key="1">
    <source>
        <dbReference type="ARBA" id="ARBA00001924"/>
    </source>
</evidence>
<dbReference type="RefSeq" id="XP_014681415.1">
    <property type="nucleotide sequence ID" value="XM_014825929.1"/>
</dbReference>
<evidence type="ECO:0000259" key="9">
    <source>
        <dbReference type="Pfam" id="PF03404"/>
    </source>
</evidence>
<dbReference type="InterPro" id="IPR036374">
    <property type="entry name" value="OxRdtase_Mopterin-bd_sf"/>
</dbReference>
<dbReference type="InterPro" id="IPR022407">
    <property type="entry name" value="OxRdtase_Mopterin_BS"/>
</dbReference>
<evidence type="ECO:0000256" key="2">
    <source>
        <dbReference type="ARBA" id="ARBA00022505"/>
    </source>
</evidence>
<dbReference type="RefSeq" id="XP_014681429.1">
    <property type="nucleotide sequence ID" value="XM_014825943.1"/>
</dbReference>
<sequence length="383" mass="43032">MSEVDSYAREPTRRHDMTVNAPQPYNAEPPVEIIRSHYVTPTDYFYVRNHAPVPDINPHKYKFVVDGMVAKPREVSLHELKAKYTHHTVMCTLMCAGNRRTEMSNLKTVKGVGWGNAALSNAIWKGVRLCDVLEDVGAEMDNPHLHVDFYGGDPCVEENYKKGYGSSIPMSKAADPQGDVILAFEMNGEPLPRDHGFPVRVIVPGYIGARSVKWLKSITVKSDESESFFQRRDYKVFLPSVNWDNVNDWWDRTPSLAGLSVQAAITNPKLSEAIATGSSYTVSGYALSGGNRIVRVDISLDGGKSWQTARIFPGEEKGHDNRYWAWAFWDFHVDQFPSPCEIVCKALDIGNNGMPDDLAQIWNLRGVMNNSWHHVSVPAKSKY</sequence>
<dbReference type="InterPro" id="IPR014756">
    <property type="entry name" value="Ig_E-set"/>
</dbReference>
<dbReference type="Pfam" id="PF03404">
    <property type="entry name" value="Mo-co_dimer"/>
    <property type="match status" value="1"/>
</dbReference>
<evidence type="ECO:0000259" key="8">
    <source>
        <dbReference type="Pfam" id="PF00174"/>
    </source>
</evidence>
<feature type="region of interest" description="Disordered" evidence="7">
    <location>
        <begin position="1"/>
        <end position="25"/>
    </location>
</feature>
<dbReference type="Gene3D" id="3.90.420.10">
    <property type="entry name" value="Oxidoreductase, molybdopterin-binding domain"/>
    <property type="match status" value="1"/>
</dbReference>
<dbReference type="PRINTS" id="PR00407">
    <property type="entry name" value="EUMOPTERIN"/>
</dbReference>
<keyword evidence="2" id="KW-0500">Molybdenum</keyword>
<keyword evidence="4" id="KW-0479">Metal-binding</keyword>
<accession>A0ABM1FAF1</accession>
<keyword evidence="10" id="KW-1185">Reference proteome</keyword>
<dbReference type="Pfam" id="PF00174">
    <property type="entry name" value="Oxidored_molyb"/>
    <property type="match status" value="1"/>
</dbReference>
<dbReference type="PANTHER" id="PTHR19372">
    <property type="entry name" value="SULFITE REDUCTASE"/>
    <property type="match status" value="1"/>
</dbReference>
<evidence type="ECO:0000256" key="3">
    <source>
        <dbReference type="ARBA" id="ARBA00022617"/>
    </source>
</evidence>
<reference evidence="11 12" key="1">
    <citation type="submission" date="2025-05" db="UniProtKB">
        <authorList>
            <consortium name="RefSeq"/>
        </authorList>
    </citation>
    <scope>IDENTIFICATION</scope>
</reference>
<evidence type="ECO:0000313" key="10">
    <source>
        <dbReference type="Proteomes" id="UP000695022"/>
    </source>
</evidence>
<dbReference type="Gene3D" id="2.60.40.650">
    <property type="match status" value="1"/>
</dbReference>
<keyword evidence="6" id="KW-0408">Iron</keyword>
<name>A0ABM1FAF1_PRICU</name>
<protein>
    <submittedName>
        <fullName evidence="11 12">Sulfite oxidase, mitochondrial-like</fullName>
    </submittedName>
</protein>
<dbReference type="PANTHER" id="PTHR19372:SF7">
    <property type="entry name" value="SULFITE OXIDASE, MITOCHONDRIAL"/>
    <property type="match status" value="1"/>
</dbReference>
<proteinExistence type="predicted"/>
<feature type="domain" description="Moybdenum cofactor oxidoreductase dimerisation" evidence="9">
    <location>
        <begin position="258"/>
        <end position="377"/>
    </location>
</feature>
<evidence type="ECO:0000256" key="7">
    <source>
        <dbReference type="SAM" id="MobiDB-lite"/>
    </source>
</evidence>
<dbReference type="Proteomes" id="UP000695022">
    <property type="component" value="Unplaced"/>
</dbReference>
<keyword evidence="3" id="KW-0349">Heme</keyword>
<dbReference type="SUPFAM" id="SSF81296">
    <property type="entry name" value="E set domains"/>
    <property type="match status" value="1"/>
</dbReference>
<gene>
    <name evidence="11 12 13" type="primary">LOC106821217</name>
</gene>
<evidence type="ECO:0000256" key="4">
    <source>
        <dbReference type="ARBA" id="ARBA00022723"/>
    </source>
</evidence>
<feature type="compositionally biased region" description="Basic and acidic residues" evidence="7">
    <location>
        <begin position="1"/>
        <end position="17"/>
    </location>
</feature>
<evidence type="ECO:0000313" key="13">
    <source>
        <dbReference type="RefSeq" id="XP_014681429.1"/>
    </source>
</evidence>
<evidence type="ECO:0000256" key="5">
    <source>
        <dbReference type="ARBA" id="ARBA00023002"/>
    </source>
</evidence>
<organism evidence="10 12">
    <name type="scientific">Priapulus caudatus</name>
    <name type="common">Priapulid worm</name>
    <dbReference type="NCBI Taxonomy" id="37621"/>
    <lineage>
        <taxon>Eukaryota</taxon>
        <taxon>Metazoa</taxon>
        <taxon>Ecdysozoa</taxon>
        <taxon>Scalidophora</taxon>
        <taxon>Priapulida</taxon>
        <taxon>Priapulimorpha</taxon>
        <taxon>Priapulimorphida</taxon>
        <taxon>Priapulidae</taxon>
        <taxon>Priapulus</taxon>
    </lineage>
</organism>
<feature type="domain" description="Oxidoreductase molybdopterin-binding" evidence="8">
    <location>
        <begin position="50"/>
        <end position="228"/>
    </location>
</feature>
<dbReference type="InterPro" id="IPR000572">
    <property type="entry name" value="OxRdtase_Mopterin-bd_dom"/>
</dbReference>
<dbReference type="GeneID" id="106821217"/>
<dbReference type="SUPFAM" id="SSF56524">
    <property type="entry name" value="Oxidoreductase molybdopterin-binding domain"/>
    <property type="match status" value="1"/>
</dbReference>
<evidence type="ECO:0000256" key="6">
    <source>
        <dbReference type="ARBA" id="ARBA00023004"/>
    </source>
</evidence>
<comment type="cofactor">
    <cofactor evidence="1">
        <name>Mo-molybdopterin</name>
        <dbReference type="ChEBI" id="CHEBI:71302"/>
    </cofactor>
</comment>
<evidence type="ECO:0000313" key="11">
    <source>
        <dbReference type="RefSeq" id="XP_014681415.1"/>
    </source>
</evidence>
<dbReference type="InterPro" id="IPR005066">
    <property type="entry name" value="MoCF_OxRdtse_dimer"/>
</dbReference>
<dbReference type="InterPro" id="IPR008335">
    <property type="entry name" value="Mopterin_OxRdtase_euk"/>
</dbReference>
<dbReference type="PROSITE" id="PS00559">
    <property type="entry name" value="MOLYBDOPTERIN_EUK"/>
    <property type="match status" value="1"/>
</dbReference>